<evidence type="ECO:0000256" key="1">
    <source>
        <dbReference type="SAM" id="Coils"/>
    </source>
</evidence>
<feature type="coiled-coil region" evidence="1">
    <location>
        <begin position="134"/>
        <end position="161"/>
    </location>
</feature>
<evidence type="ECO:0000313" key="3">
    <source>
        <dbReference type="EMBL" id="KAF2682263.1"/>
    </source>
</evidence>
<keyword evidence="1" id="KW-0175">Coiled coil</keyword>
<evidence type="ECO:0000256" key="2">
    <source>
        <dbReference type="SAM" id="MobiDB-lite"/>
    </source>
</evidence>
<name>A0A6G1IWC2_9PLEO</name>
<organism evidence="3 4">
    <name type="scientific">Lentithecium fluviatile CBS 122367</name>
    <dbReference type="NCBI Taxonomy" id="1168545"/>
    <lineage>
        <taxon>Eukaryota</taxon>
        <taxon>Fungi</taxon>
        <taxon>Dikarya</taxon>
        <taxon>Ascomycota</taxon>
        <taxon>Pezizomycotina</taxon>
        <taxon>Dothideomycetes</taxon>
        <taxon>Pleosporomycetidae</taxon>
        <taxon>Pleosporales</taxon>
        <taxon>Massarineae</taxon>
        <taxon>Lentitheciaceae</taxon>
        <taxon>Lentithecium</taxon>
    </lineage>
</organism>
<dbReference type="AlphaFoldDB" id="A0A6G1IWC2"/>
<sequence>MSQLESSKTEILKPSMIPIRKGTKKLHERVKRVNEIRAAYEIMEAASKAQGKATKALEERLEMFDFDLVEAKTDLKQTMKVNVALSGDLEAAEKIAEKHKGCDAKTNAQDDALKKLVDGMTMAKNELHGQRSLIKEHDSRKEELRRRIDSEISEKMQLASQLKDLHKQLHAEIGARESVENRLKVCEAATAHLKEALTSVHRHYNHAKESDERWRNEAEKRNHSLVQLTARVRKETEQSDALRELASEQQRKVQELQNHIEEEKSANRKLR</sequence>
<reference evidence="3" key="1">
    <citation type="journal article" date="2020" name="Stud. Mycol.">
        <title>101 Dothideomycetes genomes: a test case for predicting lifestyles and emergence of pathogens.</title>
        <authorList>
            <person name="Haridas S."/>
            <person name="Albert R."/>
            <person name="Binder M."/>
            <person name="Bloem J."/>
            <person name="Labutti K."/>
            <person name="Salamov A."/>
            <person name="Andreopoulos B."/>
            <person name="Baker S."/>
            <person name="Barry K."/>
            <person name="Bills G."/>
            <person name="Bluhm B."/>
            <person name="Cannon C."/>
            <person name="Castanera R."/>
            <person name="Culley D."/>
            <person name="Daum C."/>
            <person name="Ezra D."/>
            <person name="Gonzalez J."/>
            <person name="Henrissat B."/>
            <person name="Kuo A."/>
            <person name="Liang C."/>
            <person name="Lipzen A."/>
            <person name="Lutzoni F."/>
            <person name="Magnuson J."/>
            <person name="Mondo S."/>
            <person name="Nolan M."/>
            <person name="Ohm R."/>
            <person name="Pangilinan J."/>
            <person name="Park H.-J."/>
            <person name="Ramirez L."/>
            <person name="Alfaro M."/>
            <person name="Sun H."/>
            <person name="Tritt A."/>
            <person name="Yoshinaga Y."/>
            <person name="Zwiers L.-H."/>
            <person name="Turgeon B."/>
            <person name="Goodwin S."/>
            <person name="Spatafora J."/>
            <person name="Crous P."/>
            <person name="Grigoriev I."/>
        </authorList>
    </citation>
    <scope>NUCLEOTIDE SEQUENCE</scope>
    <source>
        <strain evidence="3">CBS 122367</strain>
    </source>
</reference>
<evidence type="ECO:0000313" key="4">
    <source>
        <dbReference type="Proteomes" id="UP000799291"/>
    </source>
</evidence>
<dbReference type="Proteomes" id="UP000799291">
    <property type="component" value="Unassembled WGS sequence"/>
</dbReference>
<feature type="region of interest" description="Disordered" evidence="2">
    <location>
        <begin position="248"/>
        <end position="271"/>
    </location>
</feature>
<accession>A0A6G1IWC2</accession>
<gene>
    <name evidence="3" type="ORF">K458DRAFT_391288</name>
</gene>
<keyword evidence="4" id="KW-1185">Reference proteome</keyword>
<proteinExistence type="predicted"/>
<protein>
    <submittedName>
        <fullName evidence="3">Uncharacterized protein</fullName>
    </submittedName>
</protein>
<dbReference type="EMBL" id="MU005588">
    <property type="protein sequence ID" value="KAF2682263.1"/>
    <property type="molecule type" value="Genomic_DNA"/>
</dbReference>